<evidence type="ECO:0000256" key="6">
    <source>
        <dbReference type="SAM" id="MobiDB-lite"/>
    </source>
</evidence>
<organism evidence="9 10">
    <name type="scientific">Alosa alosa</name>
    <name type="common">allis shad</name>
    <dbReference type="NCBI Taxonomy" id="278164"/>
    <lineage>
        <taxon>Eukaryota</taxon>
        <taxon>Metazoa</taxon>
        <taxon>Chordata</taxon>
        <taxon>Craniata</taxon>
        <taxon>Vertebrata</taxon>
        <taxon>Euteleostomi</taxon>
        <taxon>Actinopterygii</taxon>
        <taxon>Neopterygii</taxon>
        <taxon>Teleostei</taxon>
        <taxon>Clupei</taxon>
        <taxon>Clupeiformes</taxon>
        <taxon>Clupeoidei</taxon>
        <taxon>Clupeidae</taxon>
        <taxon>Alosa</taxon>
    </lineage>
</organism>
<feature type="domain" description="BED-type" evidence="8">
    <location>
        <begin position="16"/>
        <end position="75"/>
    </location>
</feature>
<dbReference type="GO" id="GO:0008270">
    <property type="term" value="F:zinc ion binding"/>
    <property type="evidence" value="ECO:0007669"/>
    <property type="project" value="UniProtKB-KW"/>
</dbReference>
<dbReference type="PROSITE" id="PS50013">
    <property type="entry name" value="CHROMO_2"/>
    <property type="match status" value="1"/>
</dbReference>
<feature type="compositionally biased region" description="Polar residues" evidence="6">
    <location>
        <begin position="545"/>
        <end position="565"/>
    </location>
</feature>
<name>A0AAV6HHI7_9TELE</name>
<feature type="compositionally biased region" description="Basic residues" evidence="6">
    <location>
        <begin position="580"/>
        <end position="592"/>
    </location>
</feature>
<dbReference type="EMBL" id="JADWDJ010000001">
    <property type="protein sequence ID" value="KAG5286514.1"/>
    <property type="molecule type" value="Genomic_DNA"/>
</dbReference>
<feature type="region of interest" description="Disordered" evidence="6">
    <location>
        <begin position="383"/>
        <end position="633"/>
    </location>
</feature>
<dbReference type="InterPro" id="IPR000953">
    <property type="entry name" value="Chromo/chromo_shadow_dom"/>
</dbReference>
<dbReference type="Pfam" id="PF02892">
    <property type="entry name" value="zf-BED"/>
    <property type="match status" value="1"/>
</dbReference>
<reference evidence="9 10" key="1">
    <citation type="submission" date="2020-10" db="EMBL/GenBank/DDBJ databases">
        <title>Chromosome-scale genome assembly of the Allis shad, Alosa alosa.</title>
        <authorList>
            <person name="Margot Z."/>
            <person name="Christophe K."/>
            <person name="Cabau C."/>
            <person name="Louis A."/>
            <person name="Berthelot C."/>
            <person name="Parey E."/>
            <person name="Roest Crollius H."/>
            <person name="Montfort J."/>
            <person name="Robinson-Rechavi M."/>
            <person name="Bucao C."/>
            <person name="Bouchez O."/>
            <person name="Gislard M."/>
            <person name="Lluch J."/>
            <person name="Milhes M."/>
            <person name="Lampietro C."/>
            <person name="Lopez Roques C."/>
            <person name="Donnadieu C."/>
            <person name="Braasch I."/>
            <person name="Desvignes T."/>
            <person name="Postlethwait J."/>
            <person name="Bobe J."/>
            <person name="Guiguen Y."/>
        </authorList>
    </citation>
    <scope>NUCLEOTIDE SEQUENCE [LARGE SCALE GENOMIC DNA]</scope>
    <source>
        <strain evidence="9">M-15738</strain>
        <tissue evidence="9">Blood</tissue>
    </source>
</reference>
<proteinExistence type="predicted"/>
<feature type="compositionally biased region" description="Low complexity" evidence="6">
    <location>
        <begin position="326"/>
        <end position="338"/>
    </location>
</feature>
<evidence type="ECO:0000259" key="7">
    <source>
        <dbReference type="PROSITE" id="PS50013"/>
    </source>
</evidence>
<dbReference type="InterPro" id="IPR036236">
    <property type="entry name" value="Znf_C2H2_sf"/>
</dbReference>
<evidence type="ECO:0000259" key="8">
    <source>
        <dbReference type="PROSITE" id="PS50808"/>
    </source>
</evidence>
<comment type="subcellular location">
    <subcellularLocation>
        <location evidence="1">Nucleus</location>
    </subcellularLocation>
</comment>
<feature type="region of interest" description="Disordered" evidence="6">
    <location>
        <begin position="257"/>
        <end position="347"/>
    </location>
</feature>
<keyword evidence="3 5" id="KW-0863">Zinc-finger</keyword>
<evidence type="ECO:0000313" key="9">
    <source>
        <dbReference type="EMBL" id="KAG5286514.1"/>
    </source>
</evidence>
<keyword evidence="10" id="KW-1185">Reference proteome</keyword>
<evidence type="ECO:0000313" key="10">
    <source>
        <dbReference type="Proteomes" id="UP000823561"/>
    </source>
</evidence>
<evidence type="ECO:0000256" key="3">
    <source>
        <dbReference type="ARBA" id="ARBA00022771"/>
    </source>
</evidence>
<dbReference type="InterPro" id="IPR003656">
    <property type="entry name" value="Znf_BED"/>
</dbReference>
<dbReference type="SMART" id="SM00614">
    <property type="entry name" value="ZnF_BED"/>
    <property type="match status" value="1"/>
</dbReference>
<comment type="caution">
    <text evidence="9">The sequence shown here is derived from an EMBL/GenBank/DDBJ whole genome shotgun (WGS) entry which is preliminary data.</text>
</comment>
<dbReference type="Proteomes" id="UP000823561">
    <property type="component" value="Chromosome 1"/>
</dbReference>
<evidence type="ECO:0000256" key="1">
    <source>
        <dbReference type="ARBA" id="ARBA00004123"/>
    </source>
</evidence>
<feature type="compositionally biased region" description="Basic and acidic residues" evidence="6">
    <location>
        <begin position="601"/>
        <end position="618"/>
    </location>
</feature>
<protein>
    <recommendedName>
        <fullName evidence="11">BED-type domain-containing protein</fullName>
    </recommendedName>
</protein>
<feature type="domain" description="Chromo" evidence="7">
    <location>
        <begin position="639"/>
        <end position="678"/>
    </location>
</feature>
<evidence type="ECO:0000256" key="2">
    <source>
        <dbReference type="ARBA" id="ARBA00022723"/>
    </source>
</evidence>
<feature type="compositionally biased region" description="Polar residues" evidence="6">
    <location>
        <begin position="306"/>
        <end position="323"/>
    </location>
</feature>
<dbReference type="AlphaFoldDB" id="A0AAV6HHI7"/>
<dbReference type="SUPFAM" id="SSF57667">
    <property type="entry name" value="beta-beta-alpha zinc fingers"/>
    <property type="match status" value="1"/>
</dbReference>
<evidence type="ECO:0000256" key="4">
    <source>
        <dbReference type="ARBA" id="ARBA00022833"/>
    </source>
</evidence>
<dbReference type="PROSITE" id="PS50808">
    <property type="entry name" value="ZF_BED"/>
    <property type="match status" value="1"/>
</dbReference>
<keyword evidence="2" id="KW-0479">Metal-binding</keyword>
<dbReference type="GO" id="GO:0005634">
    <property type="term" value="C:nucleus"/>
    <property type="evidence" value="ECO:0007669"/>
    <property type="project" value="UniProtKB-SubCell"/>
</dbReference>
<gene>
    <name evidence="9" type="ORF">AALO_G00015650</name>
</gene>
<feature type="compositionally biased region" description="Low complexity" evidence="6">
    <location>
        <begin position="383"/>
        <end position="394"/>
    </location>
</feature>
<sequence length="678" mass="75015">MATIARSRRLVGKQGGCRSHVWKYFAFEADLEGLIINSDRPVCKRCHRIVQAKGGNTSNLAKHLKDKHPDLFREFKSKQNKSATPQEDYEPIRFQEELTSGTALFRTKILSLMESLMVKTTSEIVSIFDEIYMGAEAELIQRRKEVAALTHRLKEMEQLCTQDVCDNLPVLKVEPEQRFLETALFHGQPVPESTETVEFALECVVMKAEEPMNAEAMVQQPEYQLELNSVPDAPQELLVRADEELPRAPVWPAEGAESHFPAVGQPHHHTDQETTCSTATAEPSSSKAIEESTGPRQDGEVRGSPLKSNQAFHTIDQQQSQPAGRTISISSSAQHTSSPLVPQTEDDVNAMGFTRKHKIRVRLRDFPSWQEFKKQCLEFSSASFSPDAHSSSAPQEPLVRADEELPRAPVWPTEGAKSQFPPMGGQPRHQTDQETTCSSMATEDPSATAEPSSSMATEDSLGARQDRVVSGTPKSNEATPAAGRRRGRSAGLSPESLSAPGITLHLRSRSAVVNTSGRSHDTLDELDSSLCMDPPGTNGLLSPKAENSSVVTTGQETTSHCVSSESETENPSDMEVKSTAVKRKKANSKARVKSGDTNQQGKEDTSLKRSSAEKSEKIPRKKRRMTDPECKHDVNGAFYPFEKILQRRTTVDGQEEVRVKWWPCSSCGAKWRNSWEPA</sequence>
<accession>A0AAV6HHI7</accession>
<evidence type="ECO:0000256" key="5">
    <source>
        <dbReference type="PROSITE-ProRule" id="PRU00027"/>
    </source>
</evidence>
<evidence type="ECO:0008006" key="11">
    <source>
        <dbReference type="Google" id="ProtNLM"/>
    </source>
</evidence>
<keyword evidence="4" id="KW-0862">Zinc</keyword>
<dbReference type="GO" id="GO:0003677">
    <property type="term" value="F:DNA binding"/>
    <property type="evidence" value="ECO:0007669"/>
    <property type="project" value="InterPro"/>
</dbReference>
<feature type="compositionally biased region" description="Polar residues" evidence="6">
    <location>
        <begin position="273"/>
        <end position="287"/>
    </location>
</feature>